<reference evidence="3" key="1">
    <citation type="submission" date="2016-06" db="UniProtKB">
        <authorList>
            <consortium name="WormBaseParasite"/>
        </authorList>
    </citation>
    <scope>IDENTIFICATION</scope>
</reference>
<dbReference type="OrthoDB" id="10065625at2759"/>
<dbReference type="WBParaSite" id="SSLN_0000471301-mRNA-1">
    <property type="protein sequence ID" value="SSLN_0000471301-mRNA-1"/>
    <property type="gene ID" value="SSLN_0000471301"/>
</dbReference>
<dbReference type="Proteomes" id="UP000275846">
    <property type="component" value="Unassembled WGS sequence"/>
</dbReference>
<organism evidence="3">
    <name type="scientific">Schistocephalus solidus</name>
    <name type="common">Tapeworm</name>
    <dbReference type="NCBI Taxonomy" id="70667"/>
    <lineage>
        <taxon>Eukaryota</taxon>
        <taxon>Metazoa</taxon>
        <taxon>Spiralia</taxon>
        <taxon>Lophotrochozoa</taxon>
        <taxon>Platyhelminthes</taxon>
        <taxon>Cestoda</taxon>
        <taxon>Eucestoda</taxon>
        <taxon>Diphyllobothriidea</taxon>
        <taxon>Diphyllobothriidae</taxon>
        <taxon>Schistocephalus</taxon>
    </lineage>
</organism>
<gene>
    <name evidence="1" type="ORF">SSLN_LOCUS4558</name>
</gene>
<proteinExistence type="predicted"/>
<dbReference type="AlphaFoldDB" id="A0A183SK10"/>
<sequence>MQDTSMVRKAEEIQGMQTAMKEPHRYSALTEKSIILKSWAEHFRSALNCSSAISDAAIDRLPQVDMNNDLDLPPKVPERIPAVQHISSAKAPESDAFPPEVYKHGWPWLMAGLTTLFQVMWHQGQVPQDFKDATVVQLYKRKGNRQLCHNHRGISHRGFRRYRGTSDKIFVARKLQEESQEMRTHRYTTFMDPMKAVGTVNRNVRWKIMQQFGCPERFTHMVRQPHDGIMACASDNWTVSEAFTVTNGVKQACVLAPTLLSLMDT</sequence>
<evidence type="ECO:0000313" key="2">
    <source>
        <dbReference type="Proteomes" id="UP000275846"/>
    </source>
</evidence>
<accession>A0A183SK10</accession>
<dbReference type="PANTHER" id="PTHR19446">
    <property type="entry name" value="REVERSE TRANSCRIPTASES"/>
    <property type="match status" value="1"/>
</dbReference>
<keyword evidence="2" id="KW-1185">Reference proteome</keyword>
<evidence type="ECO:0000313" key="1">
    <source>
        <dbReference type="EMBL" id="VDL90943.1"/>
    </source>
</evidence>
<evidence type="ECO:0000313" key="3">
    <source>
        <dbReference type="WBParaSite" id="SSLN_0000471301-mRNA-1"/>
    </source>
</evidence>
<dbReference type="STRING" id="70667.A0A183SK10"/>
<protein>
    <submittedName>
        <fullName evidence="3">Reverse transcriptase domain-containing protein</fullName>
    </submittedName>
</protein>
<reference evidence="1 2" key="2">
    <citation type="submission" date="2018-11" db="EMBL/GenBank/DDBJ databases">
        <authorList>
            <consortium name="Pathogen Informatics"/>
        </authorList>
    </citation>
    <scope>NUCLEOTIDE SEQUENCE [LARGE SCALE GENOMIC DNA]</scope>
    <source>
        <strain evidence="1 2">NST_G2</strain>
    </source>
</reference>
<dbReference type="EMBL" id="UYSU01032909">
    <property type="protein sequence ID" value="VDL90943.1"/>
    <property type="molecule type" value="Genomic_DNA"/>
</dbReference>
<name>A0A183SK10_SCHSO</name>